<evidence type="ECO:0000313" key="9">
    <source>
        <dbReference type="EMBL" id="KKQ56320.1"/>
    </source>
</evidence>
<dbReference type="PANTHER" id="PTHR43261">
    <property type="entry name" value="TRANSLATION ELONGATION FACTOR G-RELATED"/>
    <property type="match status" value="1"/>
</dbReference>
<proteinExistence type="inferred from homology"/>
<dbReference type="FunFam" id="3.30.70.870:FF:000001">
    <property type="entry name" value="Elongation factor G"/>
    <property type="match status" value="1"/>
</dbReference>
<comment type="subcellular location">
    <subcellularLocation>
        <location evidence="6">Cytoplasm</location>
    </subcellularLocation>
</comment>
<dbReference type="CDD" id="cd04088">
    <property type="entry name" value="EFG_mtEFG_II"/>
    <property type="match status" value="1"/>
</dbReference>
<dbReference type="InterPro" id="IPR000640">
    <property type="entry name" value="EFG_V-like"/>
</dbReference>
<sequence>MANPPKKKASMVMTVTKDRIVPMEKIRNIGIIAHIDAGKTTTTERILFETGKTYKQGSVDDGTTVTDWMAQERERGITIVSAAITTFWDLQSGSAIENGHYRINIIDTPGHIDFTAEVERSLRVLDGAVMVFDGRTGVESQSETVWRQADKYNVPRVCILNKLNLIGADFEGSIKSIREKLGANASPIEYPVGLEHSLRGVIDIIRMKAYTYTGMEDNELKEEEIPAEYLEVSKKYRAELVEAVSEFDDQALAKYLEGKDPDETELRRAIRKGVVSGKFFPILGGDNRMATVQLLLDAVVEYLPSPLDVPPVTGINPKTGTKEEREPKNDVPFSALAFKVVTDPHVGRLVYMRIYSGKVSAGDVIYNVSKQKQERIGKLVLLHADQRELVEEAFTGEIVAVVGIRDTSTGDSLSLPANPIILESIAFPEPVISLAIEPATKSDQEKMGLAIQKLADEDPTFKVKTNFETGQTIISGMGELQLEILVDRMRREFNVVANTGSPQVAYKETIKKLAEGEGKYIRQTGGHGQYGHCLVRVEAKGRGEGFEFENKIKGGAIPAEFISSIEKGVKEKLEKGIMAGFPMTDIKVAVYDGSYHDVDSSDLAFQIAGSMAVEAAVKKAEMVILEPIMKVEVATPEEYMGDIIGDLSSKRAQVQGTETRGMETVINALAPLAELSGYATKLRSISQGRARAYVEPSHYEEVPKNIADEIVAKSGKSPD</sequence>
<dbReference type="AlphaFoldDB" id="A0A0G0IZ29"/>
<dbReference type="PRINTS" id="PR00315">
    <property type="entry name" value="ELONGATNFCT"/>
</dbReference>
<dbReference type="Gene3D" id="3.30.230.10">
    <property type="match status" value="1"/>
</dbReference>
<dbReference type="CDD" id="cd01434">
    <property type="entry name" value="EFG_mtEFG1_IV"/>
    <property type="match status" value="1"/>
</dbReference>
<dbReference type="Gene3D" id="3.30.70.240">
    <property type="match status" value="1"/>
</dbReference>
<dbReference type="SMART" id="SM00889">
    <property type="entry name" value="EFG_IV"/>
    <property type="match status" value="1"/>
</dbReference>
<dbReference type="Pfam" id="PF22042">
    <property type="entry name" value="EF-G_D2"/>
    <property type="match status" value="1"/>
</dbReference>
<dbReference type="InterPro" id="IPR004540">
    <property type="entry name" value="Transl_elong_EFG/EF2"/>
</dbReference>
<dbReference type="HAMAP" id="MF_00054_B">
    <property type="entry name" value="EF_G_EF_2_B"/>
    <property type="match status" value="1"/>
</dbReference>
<dbReference type="InterPro" id="IPR047872">
    <property type="entry name" value="EFG_IV"/>
</dbReference>
<dbReference type="Pfam" id="PF00009">
    <property type="entry name" value="GTP_EFTU"/>
    <property type="match status" value="1"/>
</dbReference>
<evidence type="ECO:0000256" key="4">
    <source>
        <dbReference type="ARBA" id="ARBA00022917"/>
    </source>
</evidence>
<dbReference type="Proteomes" id="UP000034096">
    <property type="component" value="Unassembled WGS sequence"/>
</dbReference>
<dbReference type="InterPro" id="IPR035649">
    <property type="entry name" value="EFG_V"/>
</dbReference>
<keyword evidence="5 6" id="KW-0342">GTP-binding</keyword>
<comment type="caution">
    <text evidence="6">Lacks conserved residue(s) required for the propagation of feature annotation.</text>
</comment>
<name>A0A0G0IZ29_9BACT</name>
<protein>
    <recommendedName>
        <fullName evidence="6 7">Elongation factor G</fullName>
        <shortName evidence="6">EF-G</shortName>
    </recommendedName>
</protein>
<dbReference type="InterPro" id="IPR014721">
    <property type="entry name" value="Ribsml_uS5_D2-typ_fold_subgr"/>
</dbReference>
<accession>A0A0G0IZ29</accession>
<dbReference type="SUPFAM" id="SSF52540">
    <property type="entry name" value="P-loop containing nucleoside triphosphate hydrolases"/>
    <property type="match status" value="1"/>
</dbReference>
<comment type="function">
    <text evidence="6">Catalyzes the GTP-dependent ribosomal translocation step during translation elongation. During this step, the ribosome changes from the pre-translocational (PRE) to the post-translocational (POST) state as the newly formed A-site-bound peptidyl-tRNA and P-site-bound deacylated tRNA move to the P and E sites, respectively. Catalyzes the coordinated movement of the two tRNA molecules, the mRNA and conformational changes in the ribosome.</text>
</comment>
<dbReference type="Gene3D" id="3.30.70.870">
    <property type="entry name" value="Elongation Factor G (Translational Gtpase), domain 3"/>
    <property type="match status" value="1"/>
</dbReference>
<dbReference type="InterPro" id="IPR020568">
    <property type="entry name" value="Ribosomal_Su5_D2-typ_SF"/>
</dbReference>
<dbReference type="InterPro" id="IPR009022">
    <property type="entry name" value="EFG_III"/>
</dbReference>
<dbReference type="STRING" id="1618583.US75_C0007G0026"/>
<dbReference type="NCBIfam" id="TIGR00231">
    <property type="entry name" value="small_GTP"/>
    <property type="match status" value="1"/>
</dbReference>
<dbReference type="Gene3D" id="3.40.50.300">
    <property type="entry name" value="P-loop containing nucleotide triphosphate hydrolases"/>
    <property type="match status" value="1"/>
</dbReference>
<evidence type="ECO:0000256" key="3">
    <source>
        <dbReference type="ARBA" id="ARBA00022768"/>
    </source>
</evidence>
<dbReference type="PANTHER" id="PTHR43261:SF1">
    <property type="entry name" value="RIBOSOME-RELEASING FACTOR 2, MITOCHONDRIAL"/>
    <property type="match status" value="1"/>
</dbReference>
<dbReference type="GO" id="GO:0003924">
    <property type="term" value="F:GTPase activity"/>
    <property type="evidence" value="ECO:0007669"/>
    <property type="project" value="InterPro"/>
</dbReference>
<dbReference type="InterPro" id="IPR000795">
    <property type="entry name" value="T_Tr_GTP-bd_dom"/>
</dbReference>
<dbReference type="SUPFAM" id="SSF54211">
    <property type="entry name" value="Ribosomal protein S5 domain 2-like"/>
    <property type="match status" value="1"/>
</dbReference>
<dbReference type="PATRIC" id="fig|1618583.3.peg.325"/>
<dbReference type="InterPro" id="IPR053905">
    <property type="entry name" value="EF-G-like_DII"/>
</dbReference>
<dbReference type="SUPFAM" id="SSF50447">
    <property type="entry name" value="Translation proteins"/>
    <property type="match status" value="1"/>
</dbReference>
<dbReference type="CDD" id="cd16262">
    <property type="entry name" value="EFG_III"/>
    <property type="match status" value="1"/>
</dbReference>
<feature type="binding site" evidence="6">
    <location>
        <begin position="107"/>
        <end position="111"/>
    </location>
    <ligand>
        <name>GTP</name>
        <dbReference type="ChEBI" id="CHEBI:37565"/>
    </ligand>
</feature>
<dbReference type="FunFam" id="3.30.70.240:FF:000001">
    <property type="entry name" value="Elongation factor G"/>
    <property type="match status" value="1"/>
</dbReference>
<dbReference type="CDD" id="cd03713">
    <property type="entry name" value="EFG_mtEFG_C"/>
    <property type="match status" value="1"/>
</dbReference>
<dbReference type="Pfam" id="PF00679">
    <property type="entry name" value="EFG_C"/>
    <property type="match status" value="1"/>
</dbReference>
<reference evidence="9 10" key="1">
    <citation type="journal article" date="2015" name="Nature">
        <title>rRNA introns, odd ribosomes, and small enigmatic genomes across a large radiation of phyla.</title>
        <authorList>
            <person name="Brown C.T."/>
            <person name="Hug L.A."/>
            <person name="Thomas B.C."/>
            <person name="Sharon I."/>
            <person name="Castelle C.J."/>
            <person name="Singh A."/>
            <person name="Wilkins M.J."/>
            <person name="Williams K.H."/>
            <person name="Banfield J.F."/>
        </authorList>
    </citation>
    <scope>NUCLEOTIDE SEQUENCE [LARGE SCALE GENOMIC DNA]</scope>
</reference>
<dbReference type="InterPro" id="IPR009000">
    <property type="entry name" value="Transl_B-barrel_sf"/>
</dbReference>
<evidence type="ECO:0000256" key="6">
    <source>
        <dbReference type="HAMAP-Rule" id="MF_00054"/>
    </source>
</evidence>
<keyword evidence="6" id="KW-0963">Cytoplasm</keyword>
<dbReference type="GO" id="GO:0003746">
    <property type="term" value="F:translation elongation factor activity"/>
    <property type="evidence" value="ECO:0007669"/>
    <property type="project" value="UniProtKB-UniRule"/>
</dbReference>
<dbReference type="Pfam" id="PF14492">
    <property type="entry name" value="EFG_III"/>
    <property type="match status" value="1"/>
</dbReference>
<keyword evidence="2 6" id="KW-0547">Nucleotide-binding</keyword>
<comment type="caution">
    <text evidence="9">The sequence shown here is derived from an EMBL/GenBank/DDBJ whole genome shotgun (WGS) entry which is preliminary data.</text>
</comment>
<dbReference type="PROSITE" id="PS00301">
    <property type="entry name" value="G_TR_1"/>
    <property type="match status" value="1"/>
</dbReference>
<evidence type="ECO:0000259" key="8">
    <source>
        <dbReference type="PROSITE" id="PS51722"/>
    </source>
</evidence>
<dbReference type="InterPro" id="IPR027417">
    <property type="entry name" value="P-loop_NTPase"/>
</dbReference>
<dbReference type="NCBIfam" id="TIGR00484">
    <property type="entry name" value="EF-G"/>
    <property type="match status" value="1"/>
</dbReference>
<dbReference type="InterPro" id="IPR005225">
    <property type="entry name" value="Small_GTP-bd"/>
</dbReference>
<dbReference type="SMART" id="SM00838">
    <property type="entry name" value="EFG_C"/>
    <property type="match status" value="1"/>
</dbReference>
<keyword evidence="4 6" id="KW-0648">Protein biosynthesis</keyword>
<dbReference type="NCBIfam" id="NF009381">
    <property type="entry name" value="PRK12740.1-5"/>
    <property type="match status" value="1"/>
</dbReference>
<dbReference type="PROSITE" id="PS51722">
    <property type="entry name" value="G_TR_2"/>
    <property type="match status" value="1"/>
</dbReference>
<keyword evidence="3 6" id="KW-0251">Elongation factor</keyword>
<dbReference type="FunFam" id="3.30.230.10:FF:000003">
    <property type="entry name" value="Elongation factor G"/>
    <property type="match status" value="1"/>
</dbReference>
<dbReference type="SUPFAM" id="SSF54980">
    <property type="entry name" value="EF-G C-terminal domain-like"/>
    <property type="match status" value="2"/>
</dbReference>
<evidence type="ECO:0000256" key="5">
    <source>
        <dbReference type="ARBA" id="ARBA00023134"/>
    </source>
</evidence>
<dbReference type="FunFam" id="3.40.50.300:FF:000029">
    <property type="entry name" value="Elongation factor G"/>
    <property type="match status" value="1"/>
</dbReference>
<gene>
    <name evidence="6" type="primary">fusA</name>
    <name evidence="9" type="ORF">US75_C0007G0026</name>
</gene>
<dbReference type="Gene3D" id="2.40.30.10">
    <property type="entry name" value="Translation factors"/>
    <property type="match status" value="1"/>
</dbReference>
<evidence type="ECO:0000256" key="7">
    <source>
        <dbReference type="NCBIfam" id="TIGR00484"/>
    </source>
</evidence>
<evidence type="ECO:0000313" key="10">
    <source>
        <dbReference type="Proteomes" id="UP000034096"/>
    </source>
</evidence>
<dbReference type="CDD" id="cd01886">
    <property type="entry name" value="EF-G"/>
    <property type="match status" value="1"/>
</dbReference>
<dbReference type="EMBL" id="LBUE01000007">
    <property type="protein sequence ID" value="KKQ56320.1"/>
    <property type="molecule type" value="Genomic_DNA"/>
</dbReference>
<dbReference type="GO" id="GO:0032790">
    <property type="term" value="P:ribosome disassembly"/>
    <property type="evidence" value="ECO:0007669"/>
    <property type="project" value="TreeGrafter"/>
</dbReference>
<feature type="domain" description="Tr-type G" evidence="8">
    <location>
        <begin position="24"/>
        <end position="307"/>
    </location>
</feature>
<comment type="similarity">
    <text evidence="1 6">Belongs to the TRAFAC class translation factor GTPase superfamily. Classic translation factor GTPase family. EF-G/EF-2 subfamily.</text>
</comment>
<dbReference type="InterPro" id="IPR041095">
    <property type="entry name" value="EFG_II"/>
</dbReference>
<dbReference type="GO" id="GO:0005737">
    <property type="term" value="C:cytoplasm"/>
    <property type="evidence" value="ECO:0007669"/>
    <property type="project" value="UniProtKB-SubCell"/>
</dbReference>
<feature type="binding site" evidence="6">
    <location>
        <begin position="33"/>
        <end position="40"/>
    </location>
    <ligand>
        <name>GTP</name>
        <dbReference type="ChEBI" id="CHEBI:37565"/>
    </ligand>
</feature>
<evidence type="ECO:0000256" key="2">
    <source>
        <dbReference type="ARBA" id="ARBA00022741"/>
    </source>
</evidence>
<dbReference type="InterPro" id="IPR005517">
    <property type="entry name" value="Transl_elong_EFG/EF2_IV"/>
</dbReference>
<evidence type="ECO:0000256" key="1">
    <source>
        <dbReference type="ARBA" id="ARBA00005870"/>
    </source>
</evidence>
<dbReference type="Pfam" id="PF03764">
    <property type="entry name" value="EFG_IV"/>
    <property type="match status" value="1"/>
</dbReference>
<dbReference type="InterPro" id="IPR035647">
    <property type="entry name" value="EFG_III/V"/>
</dbReference>
<organism evidence="9 10">
    <name type="scientific">Candidatus Woesebacteria bacterium GW2011_GWC1_38_13</name>
    <dbReference type="NCBI Taxonomy" id="1618583"/>
    <lineage>
        <taxon>Bacteria</taxon>
        <taxon>Candidatus Woeseibacteriota</taxon>
    </lineage>
</organism>
<dbReference type="GO" id="GO:0005525">
    <property type="term" value="F:GTP binding"/>
    <property type="evidence" value="ECO:0007669"/>
    <property type="project" value="UniProtKB-UniRule"/>
</dbReference>
<dbReference type="InterPro" id="IPR031157">
    <property type="entry name" value="G_TR_CS"/>
</dbReference>
<dbReference type="FunFam" id="2.40.30.10:FF:000006">
    <property type="entry name" value="Elongation factor G"/>
    <property type="match status" value="1"/>
</dbReference>